<sequence>MSLTGALSNALSGLTANSRAAALVASNIANATTESYGRRSLDLSSRPAGTLGGVAIDGVRRNVDVAVLSDRRLSDAQSGFADNMQSFASGIETLLGASDEAGSLTSLYSAFENALLSAASDPSSDQRLASVALAAEDFTEKLNGISDEIQLQRTAADRAIAADVESLNTALGRVKALNTAISESLISDGDPSALMDERQRVIDEVSAILPLRSVARENGTVALYAASGTVLLDQTIHSDPVTIGFTPQNPVTAHMTLDNGLLSGLEIDGFAIDSSNDGPLGGGRLGAQLQIRDTVAVDMQAVLDGIARDLIERFAPGGPDTTLASGDPGLFTDGGAAFDALDETGLAGRISLNPLVSPDGNGVWRLRDGLGAATRGDVGDARLLQAYSGALDALQLPGSASLGSGTSSFSQHVADFHSAIAAARVRADGEQSFSSAQNTALKELELSKSVDTDAELQDLLRIEQHYAANARVISTVDELMQTLLNM</sequence>
<dbReference type="Pfam" id="PF22638">
    <property type="entry name" value="FlgK_D1"/>
    <property type="match status" value="1"/>
</dbReference>
<dbReference type="KEGG" id="paby:Ga0080574_TMP2312"/>
<dbReference type="InterPro" id="IPR053927">
    <property type="entry name" value="FlgK_helical"/>
</dbReference>
<dbReference type="InterPro" id="IPR010930">
    <property type="entry name" value="Flg_bb/hook_C_dom"/>
</dbReference>
<proteinExistence type="inferred from homology"/>
<dbReference type="OrthoDB" id="7181295at2"/>
<dbReference type="GO" id="GO:0044780">
    <property type="term" value="P:bacterial-type flagellum assembly"/>
    <property type="evidence" value="ECO:0007669"/>
    <property type="project" value="InterPro"/>
</dbReference>
<dbReference type="EMBL" id="CP015093">
    <property type="protein sequence ID" value="APZ52646.1"/>
    <property type="molecule type" value="Genomic_DNA"/>
</dbReference>
<gene>
    <name evidence="9" type="ORF">Ga0080574_TMP2312</name>
</gene>
<evidence type="ECO:0000256" key="1">
    <source>
        <dbReference type="ARBA" id="ARBA00004365"/>
    </source>
</evidence>
<dbReference type="InterPro" id="IPR002371">
    <property type="entry name" value="FlgK"/>
</dbReference>
<dbReference type="Proteomes" id="UP000187059">
    <property type="component" value="Chromosome"/>
</dbReference>
<dbReference type="RefSeq" id="WP_076699145.1">
    <property type="nucleotide sequence ID" value="NZ_CP015093.1"/>
</dbReference>
<dbReference type="GO" id="GO:0005198">
    <property type="term" value="F:structural molecule activity"/>
    <property type="evidence" value="ECO:0007669"/>
    <property type="project" value="InterPro"/>
</dbReference>
<dbReference type="GO" id="GO:0009424">
    <property type="term" value="C:bacterial-type flagellum hook"/>
    <property type="evidence" value="ECO:0007669"/>
    <property type="project" value="InterPro"/>
</dbReference>
<evidence type="ECO:0000256" key="6">
    <source>
        <dbReference type="ARBA" id="ARBA00023143"/>
    </source>
</evidence>
<feature type="domain" description="Flagellar basal-body/hook protein C-terminal" evidence="7">
    <location>
        <begin position="450"/>
        <end position="486"/>
    </location>
</feature>
<name>A0A1P8UTI9_9RHOB</name>
<keyword evidence="10" id="KW-1185">Reference proteome</keyword>
<protein>
    <recommendedName>
        <fullName evidence="4">Flagellar hook-associated protein 1</fullName>
    </recommendedName>
</protein>
<evidence type="ECO:0000256" key="5">
    <source>
        <dbReference type="ARBA" id="ARBA00022525"/>
    </source>
</evidence>
<dbReference type="SUPFAM" id="SSF64518">
    <property type="entry name" value="Phase 1 flagellin"/>
    <property type="match status" value="1"/>
</dbReference>
<keyword evidence="5" id="KW-0964">Secreted</keyword>
<reference evidence="9 10" key="1">
    <citation type="submission" date="2016-04" db="EMBL/GenBank/DDBJ databases">
        <title>Deep-sea bacteria in the southern Pacific.</title>
        <authorList>
            <person name="Tang K."/>
        </authorList>
    </citation>
    <scope>NUCLEOTIDE SEQUENCE [LARGE SCALE GENOMIC DNA]</scope>
    <source>
        <strain evidence="9 10">JLT2014</strain>
    </source>
</reference>
<comment type="subcellular location">
    <subcellularLocation>
        <location evidence="1">Bacterial flagellum</location>
    </subcellularLocation>
    <subcellularLocation>
        <location evidence="2">Secreted</location>
    </subcellularLocation>
</comment>
<evidence type="ECO:0000256" key="2">
    <source>
        <dbReference type="ARBA" id="ARBA00004613"/>
    </source>
</evidence>
<comment type="similarity">
    <text evidence="3">Belongs to the flagella basal body rod proteins family.</text>
</comment>
<dbReference type="GO" id="GO:0005576">
    <property type="term" value="C:extracellular region"/>
    <property type="evidence" value="ECO:0007669"/>
    <property type="project" value="UniProtKB-SubCell"/>
</dbReference>
<dbReference type="STRING" id="1250539.Ga0080574_TMP2312"/>
<dbReference type="NCBIfam" id="TIGR02492">
    <property type="entry name" value="flgK_ends"/>
    <property type="match status" value="1"/>
</dbReference>
<dbReference type="AlphaFoldDB" id="A0A1P8UTI9"/>
<evidence type="ECO:0000256" key="4">
    <source>
        <dbReference type="ARBA" id="ARBA00016244"/>
    </source>
</evidence>
<dbReference type="PANTHER" id="PTHR30033">
    <property type="entry name" value="FLAGELLAR HOOK-ASSOCIATED PROTEIN 1"/>
    <property type="match status" value="1"/>
</dbReference>
<evidence type="ECO:0000313" key="9">
    <source>
        <dbReference type="EMBL" id="APZ52646.1"/>
    </source>
</evidence>
<keyword evidence="6" id="KW-0975">Bacterial flagellum</keyword>
<accession>A0A1P8UTI9</accession>
<evidence type="ECO:0000313" key="10">
    <source>
        <dbReference type="Proteomes" id="UP000187059"/>
    </source>
</evidence>
<keyword evidence="9" id="KW-0282">Flagellum</keyword>
<evidence type="ECO:0000259" key="7">
    <source>
        <dbReference type="Pfam" id="PF06429"/>
    </source>
</evidence>
<evidence type="ECO:0000256" key="3">
    <source>
        <dbReference type="ARBA" id="ARBA00009677"/>
    </source>
</evidence>
<keyword evidence="9" id="KW-0966">Cell projection</keyword>
<feature type="domain" description="Flagellar hook-associated protein FlgK helical" evidence="8">
    <location>
        <begin position="90"/>
        <end position="314"/>
    </location>
</feature>
<organism evidence="9 10">
    <name type="scientific">Salipiger abyssi</name>
    <dbReference type="NCBI Taxonomy" id="1250539"/>
    <lineage>
        <taxon>Bacteria</taxon>
        <taxon>Pseudomonadati</taxon>
        <taxon>Pseudomonadota</taxon>
        <taxon>Alphaproteobacteria</taxon>
        <taxon>Rhodobacterales</taxon>
        <taxon>Roseobacteraceae</taxon>
        <taxon>Salipiger</taxon>
    </lineage>
</organism>
<evidence type="ECO:0000259" key="8">
    <source>
        <dbReference type="Pfam" id="PF22638"/>
    </source>
</evidence>
<dbReference type="PANTHER" id="PTHR30033:SF1">
    <property type="entry name" value="FLAGELLAR HOOK-ASSOCIATED PROTEIN 1"/>
    <property type="match status" value="1"/>
</dbReference>
<keyword evidence="9" id="KW-0969">Cilium</keyword>
<dbReference type="Pfam" id="PF06429">
    <property type="entry name" value="Flg_bbr_C"/>
    <property type="match status" value="1"/>
</dbReference>